<protein>
    <recommendedName>
        <fullName evidence="4">DUF4283 domain-containing protein</fullName>
    </recommendedName>
</protein>
<organism evidence="2 3">
    <name type="scientific">Linum tenue</name>
    <dbReference type="NCBI Taxonomy" id="586396"/>
    <lineage>
        <taxon>Eukaryota</taxon>
        <taxon>Viridiplantae</taxon>
        <taxon>Streptophyta</taxon>
        <taxon>Embryophyta</taxon>
        <taxon>Tracheophyta</taxon>
        <taxon>Spermatophyta</taxon>
        <taxon>Magnoliopsida</taxon>
        <taxon>eudicotyledons</taxon>
        <taxon>Gunneridae</taxon>
        <taxon>Pentapetalae</taxon>
        <taxon>rosids</taxon>
        <taxon>fabids</taxon>
        <taxon>Malpighiales</taxon>
        <taxon>Linaceae</taxon>
        <taxon>Linum</taxon>
    </lineage>
</organism>
<evidence type="ECO:0000313" key="2">
    <source>
        <dbReference type="EMBL" id="CAI0429363.1"/>
    </source>
</evidence>
<dbReference type="InterPro" id="IPR040256">
    <property type="entry name" value="At4g02000-like"/>
</dbReference>
<feature type="region of interest" description="Disordered" evidence="1">
    <location>
        <begin position="185"/>
        <end position="360"/>
    </location>
</feature>
<evidence type="ECO:0000313" key="3">
    <source>
        <dbReference type="Proteomes" id="UP001154282"/>
    </source>
</evidence>
<feature type="compositionally biased region" description="Acidic residues" evidence="1">
    <location>
        <begin position="209"/>
        <end position="219"/>
    </location>
</feature>
<feature type="compositionally biased region" description="Low complexity" evidence="1">
    <location>
        <begin position="320"/>
        <end position="332"/>
    </location>
</feature>
<feature type="compositionally biased region" description="Basic and acidic residues" evidence="1">
    <location>
        <begin position="236"/>
        <end position="257"/>
    </location>
</feature>
<name>A0AAV0L5V2_9ROSI</name>
<feature type="compositionally biased region" description="Basic and acidic residues" evidence="1">
    <location>
        <begin position="186"/>
        <end position="203"/>
    </location>
</feature>
<gene>
    <name evidence="2" type="ORF">LITE_LOCUS22090</name>
</gene>
<sequence>MKNGCYLVRFRDQRDYETAIMGGPWRLGDTYLTVHRRYKGFNPWKAEIKLTMIWVQLPKLPIEFINKVAVMRIVEAIGKPIRVDRATELGARGKFARVCVEVDLTQPLISQYKIEGITYIIQYEGIDNICTNCGSYGSPTNQCRGCNPIQEMDSDEFEKLVPDKNDPTNVQLYEEWMMVKRREKRLGRQDKEGRAPIKSREGLNRFATLDEEKETEVEEGPPQHVYQNLNSPHALELNRSHTEEGTERPGQRPKETEVVINNNEVPGDAGKKTRIGGEQPKNGKQGVGKARDQGAREVLGGQKGGGNSSRGQEMLRKENSGSNNAAKNGVNKGKTKSQGKSVAKGAGTYPLWLSNEDTQL</sequence>
<dbReference type="Proteomes" id="UP001154282">
    <property type="component" value="Unassembled WGS sequence"/>
</dbReference>
<evidence type="ECO:0000256" key="1">
    <source>
        <dbReference type="SAM" id="MobiDB-lite"/>
    </source>
</evidence>
<dbReference type="PANTHER" id="PTHR31286">
    <property type="entry name" value="GLYCINE-RICH CELL WALL STRUCTURAL PROTEIN 1.8-LIKE"/>
    <property type="match status" value="1"/>
</dbReference>
<accession>A0AAV0L5V2</accession>
<dbReference type="PANTHER" id="PTHR31286:SF99">
    <property type="entry name" value="DUF4283 DOMAIN-CONTAINING PROTEIN"/>
    <property type="match status" value="1"/>
</dbReference>
<dbReference type="AlphaFoldDB" id="A0AAV0L5V2"/>
<evidence type="ECO:0008006" key="4">
    <source>
        <dbReference type="Google" id="ProtNLM"/>
    </source>
</evidence>
<comment type="caution">
    <text evidence="2">The sequence shown here is derived from an EMBL/GenBank/DDBJ whole genome shotgun (WGS) entry which is preliminary data.</text>
</comment>
<keyword evidence="3" id="KW-1185">Reference proteome</keyword>
<dbReference type="EMBL" id="CAMGYJ010000006">
    <property type="protein sequence ID" value="CAI0429363.1"/>
    <property type="molecule type" value="Genomic_DNA"/>
</dbReference>
<reference evidence="2" key="1">
    <citation type="submission" date="2022-08" db="EMBL/GenBank/DDBJ databases">
        <authorList>
            <person name="Gutierrez-Valencia J."/>
        </authorList>
    </citation>
    <scope>NUCLEOTIDE SEQUENCE</scope>
</reference>
<proteinExistence type="predicted"/>